<organism evidence="5 6">
    <name type="scientific">Tetracentron sinense</name>
    <name type="common">Spur-leaf</name>
    <dbReference type="NCBI Taxonomy" id="13715"/>
    <lineage>
        <taxon>Eukaryota</taxon>
        <taxon>Viridiplantae</taxon>
        <taxon>Streptophyta</taxon>
        <taxon>Embryophyta</taxon>
        <taxon>Tracheophyta</taxon>
        <taxon>Spermatophyta</taxon>
        <taxon>Magnoliopsida</taxon>
        <taxon>Trochodendrales</taxon>
        <taxon>Trochodendraceae</taxon>
        <taxon>Tetracentron</taxon>
    </lineage>
</organism>
<dbReference type="PANTHER" id="PTHR46665:SF6">
    <property type="entry name" value="TRANSCRIPTION FACTOR BHLH92"/>
    <property type="match status" value="1"/>
</dbReference>
<feature type="domain" description="BHLH" evidence="4">
    <location>
        <begin position="76"/>
        <end position="125"/>
    </location>
</feature>
<sequence length="230" mass="26876">MVEPFLLEEMQSDIFFPEPLPVNESAFVRFIRPIEGFPSENSISISNRRNMNKRMIEFLRTIPRTTIENRDQPENNLSYRHMMNERLRRKNQKQSYEALRSMMHPGTKKDKISIIQMAALHVKELQLLKEKLQRRNHELEANIAAKECEKVEVAKIRLRMVHPSSAIDSMTGVLECLKNMKLKARMIQSEFSAQEFSAVLEVESLIEAAEVEKAVHRALMEVERRTEHSS</sequence>
<name>A0A834YN59_TETSI</name>
<accession>A0A834YN59</accession>
<reference evidence="5 6" key="1">
    <citation type="submission" date="2020-04" db="EMBL/GenBank/DDBJ databases">
        <title>Plant Genome Project.</title>
        <authorList>
            <person name="Zhang R.-G."/>
        </authorList>
    </citation>
    <scope>NUCLEOTIDE SEQUENCE [LARGE SCALE GENOMIC DNA]</scope>
    <source>
        <strain evidence="5">YNK0</strain>
        <tissue evidence="5">Leaf</tissue>
    </source>
</reference>
<dbReference type="SUPFAM" id="SSF47459">
    <property type="entry name" value="HLH, helix-loop-helix DNA-binding domain"/>
    <property type="match status" value="1"/>
</dbReference>
<dbReference type="PANTHER" id="PTHR46665">
    <property type="entry name" value="TRANSCRIPTION FACTOR BHLH041-RELATED-RELATED"/>
    <property type="match status" value="1"/>
</dbReference>
<dbReference type="CDD" id="cd11393">
    <property type="entry name" value="bHLH_AtbHLH_like"/>
    <property type="match status" value="1"/>
</dbReference>
<dbReference type="Gene3D" id="4.10.280.10">
    <property type="entry name" value="Helix-loop-helix DNA-binding domain"/>
    <property type="match status" value="1"/>
</dbReference>
<dbReference type="Proteomes" id="UP000655225">
    <property type="component" value="Unassembled WGS sequence"/>
</dbReference>
<protein>
    <recommendedName>
        <fullName evidence="4">BHLH domain-containing protein</fullName>
    </recommendedName>
</protein>
<evidence type="ECO:0000256" key="3">
    <source>
        <dbReference type="SAM" id="Coils"/>
    </source>
</evidence>
<dbReference type="InterPro" id="IPR036638">
    <property type="entry name" value="HLH_DNA-bd_sf"/>
</dbReference>
<dbReference type="AlphaFoldDB" id="A0A834YN59"/>
<keyword evidence="1" id="KW-0805">Transcription regulation</keyword>
<evidence type="ECO:0000259" key="4">
    <source>
        <dbReference type="PROSITE" id="PS50888"/>
    </source>
</evidence>
<evidence type="ECO:0000256" key="1">
    <source>
        <dbReference type="ARBA" id="ARBA00023015"/>
    </source>
</evidence>
<keyword evidence="6" id="KW-1185">Reference proteome</keyword>
<comment type="caution">
    <text evidence="5">The sequence shown here is derived from an EMBL/GenBank/DDBJ whole genome shotgun (WGS) entry which is preliminary data.</text>
</comment>
<dbReference type="EMBL" id="JABCRI010000016">
    <property type="protein sequence ID" value="KAF8392274.1"/>
    <property type="molecule type" value="Genomic_DNA"/>
</dbReference>
<dbReference type="OMA" id="QCCLALH"/>
<keyword evidence="3" id="KW-0175">Coiled coil</keyword>
<evidence type="ECO:0000313" key="5">
    <source>
        <dbReference type="EMBL" id="KAF8392274.1"/>
    </source>
</evidence>
<gene>
    <name evidence="5" type="ORF">HHK36_022616</name>
</gene>
<dbReference type="InterPro" id="IPR045239">
    <property type="entry name" value="bHLH95_bHLH"/>
</dbReference>
<dbReference type="InterPro" id="IPR044658">
    <property type="entry name" value="bHLH92/bHLH041-like"/>
</dbReference>
<proteinExistence type="predicted"/>
<evidence type="ECO:0000313" key="6">
    <source>
        <dbReference type="Proteomes" id="UP000655225"/>
    </source>
</evidence>
<dbReference type="PROSITE" id="PS50888">
    <property type="entry name" value="BHLH"/>
    <property type="match status" value="1"/>
</dbReference>
<dbReference type="InterPro" id="IPR011598">
    <property type="entry name" value="bHLH_dom"/>
</dbReference>
<feature type="coiled-coil region" evidence="3">
    <location>
        <begin position="115"/>
        <end position="149"/>
    </location>
</feature>
<dbReference type="OrthoDB" id="1885111at2759"/>
<dbReference type="Pfam" id="PF00010">
    <property type="entry name" value="HLH"/>
    <property type="match status" value="1"/>
</dbReference>
<keyword evidence="2" id="KW-0804">Transcription</keyword>
<dbReference type="GO" id="GO:0046983">
    <property type="term" value="F:protein dimerization activity"/>
    <property type="evidence" value="ECO:0007669"/>
    <property type="project" value="InterPro"/>
</dbReference>
<evidence type="ECO:0000256" key="2">
    <source>
        <dbReference type="ARBA" id="ARBA00023163"/>
    </source>
</evidence>
<dbReference type="SMART" id="SM00353">
    <property type="entry name" value="HLH"/>
    <property type="match status" value="1"/>
</dbReference>